<dbReference type="AlphaFoldDB" id="A0A167HPL0"/>
<gene>
    <name evidence="3" type="ORF">CALVIDRAFT_332566</name>
</gene>
<feature type="compositionally biased region" description="Low complexity" evidence="1">
    <location>
        <begin position="66"/>
        <end position="76"/>
    </location>
</feature>
<keyword evidence="2" id="KW-1133">Transmembrane helix</keyword>
<keyword evidence="2" id="KW-0812">Transmembrane</keyword>
<proteinExistence type="predicted"/>
<organism evidence="3 4">
    <name type="scientific">Calocera viscosa (strain TUFC12733)</name>
    <dbReference type="NCBI Taxonomy" id="1330018"/>
    <lineage>
        <taxon>Eukaryota</taxon>
        <taxon>Fungi</taxon>
        <taxon>Dikarya</taxon>
        <taxon>Basidiomycota</taxon>
        <taxon>Agaricomycotina</taxon>
        <taxon>Dacrymycetes</taxon>
        <taxon>Dacrymycetales</taxon>
        <taxon>Dacrymycetaceae</taxon>
        <taxon>Calocera</taxon>
    </lineage>
</organism>
<evidence type="ECO:0000313" key="3">
    <source>
        <dbReference type="EMBL" id="KZO91849.1"/>
    </source>
</evidence>
<name>A0A167HPL0_CALVF</name>
<reference evidence="3 4" key="1">
    <citation type="journal article" date="2016" name="Mol. Biol. Evol.">
        <title>Comparative Genomics of Early-Diverging Mushroom-Forming Fungi Provides Insights into the Origins of Lignocellulose Decay Capabilities.</title>
        <authorList>
            <person name="Nagy L.G."/>
            <person name="Riley R."/>
            <person name="Tritt A."/>
            <person name="Adam C."/>
            <person name="Daum C."/>
            <person name="Floudas D."/>
            <person name="Sun H."/>
            <person name="Yadav J.S."/>
            <person name="Pangilinan J."/>
            <person name="Larsson K.H."/>
            <person name="Matsuura K."/>
            <person name="Barry K."/>
            <person name="Labutti K."/>
            <person name="Kuo R."/>
            <person name="Ohm R.A."/>
            <person name="Bhattacharya S.S."/>
            <person name="Shirouzu T."/>
            <person name="Yoshinaga Y."/>
            <person name="Martin F.M."/>
            <person name="Grigoriev I.V."/>
            <person name="Hibbett D.S."/>
        </authorList>
    </citation>
    <scope>NUCLEOTIDE SEQUENCE [LARGE SCALE GENOMIC DNA]</scope>
    <source>
        <strain evidence="3 4">TUFC12733</strain>
    </source>
</reference>
<evidence type="ECO:0000313" key="4">
    <source>
        <dbReference type="Proteomes" id="UP000076738"/>
    </source>
</evidence>
<keyword evidence="2" id="KW-0472">Membrane</keyword>
<evidence type="ECO:0000256" key="2">
    <source>
        <dbReference type="SAM" id="Phobius"/>
    </source>
</evidence>
<dbReference type="Proteomes" id="UP000076738">
    <property type="component" value="Unassembled WGS sequence"/>
</dbReference>
<feature type="compositionally biased region" description="Polar residues" evidence="1">
    <location>
        <begin position="77"/>
        <end position="86"/>
    </location>
</feature>
<evidence type="ECO:0000256" key="1">
    <source>
        <dbReference type="SAM" id="MobiDB-lite"/>
    </source>
</evidence>
<accession>A0A167HPL0</accession>
<keyword evidence="4" id="KW-1185">Reference proteome</keyword>
<dbReference type="EMBL" id="KV417317">
    <property type="protein sequence ID" value="KZO91849.1"/>
    <property type="molecule type" value="Genomic_DNA"/>
</dbReference>
<feature type="transmembrane region" description="Helical" evidence="2">
    <location>
        <begin position="28"/>
        <end position="48"/>
    </location>
</feature>
<feature type="region of interest" description="Disordered" evidence="1">
    <location>
        <begin position="64"/>
        <end position="86"/>
    </location>
</feature>
<protein>
    <submittedName>
        <fullName evidence="3">Uncharacterized protein</fullName>
    </submittedName>
</protein>
<sequence length="86" mass="9406">MPSEHCYVLLMSCNTPIQHPYPTPHDSYHFLGILVTKTICFLGVIARVRLLLAIHLLLCSCRGDLSSQSSSPASRSGLTPTDSQAH</sequence>